<keyword evidence="3" id="KW-1185">Reference proteome</keyword>
<name>A0ABP9IG37_9ACTN</name>
<evidence type="ECO:0000256" key="1">
    <source>
        <dbReference type="SAM" id="MobiDB-lite"/>
    </source>
</evidence>
<feature type="region of interest" description="Disordered" evidence="1">
    <location>
        <begin position="28"/>
        <end position="52"/>
    </location>
</feature>
<gene>
    <name evidence="2" type="ORF">GCM10023257_44960</name>
</gene>
<dbReference type="Proteomes" id="UP001500610">
    <property type="component" value="Unassembled WGS sequence"/>
</dbReference>
<evidence type="ECO:0008006" key="4">
    <source>
        <dbReference type="Google" id="ProtNLM"/>
    </source>
</evidence>
<comment type="caution">
    <text evidence="2">The sequence shown here is derived from an EMBL/GenBank/DDBJ whole genome shotgun (WGS) entry which is preliminary data.</text>
</comment>
<organism evidence="2 3">
    <name type="scientific">Streptomyces hyderabadensis</name>
    <dbReference type="NCBI Taxonomy" id="598549"/>
    <lineage>
        <taxon>Bacteria</taxon>
        <taxon>Bacillati</taxon>
        <taxon>Actinomycetota</taxon>
        <taxon>Actinomycetes</taxon>
        <taxon>Kitasatosporales</taxon>
        <taxon>Streptomycetaceae</taxon>
        <taxon>Streptomyces</taxon>
    </lineage>
</organism>
<accession>A0ABP9IG37</accession>
<feature type="compositionally biased region" description="Low complexity" evidence="1">
    <location>
        <begin position="39"/>
        <end position="52"/>
    </location>
</feature>
<evidence type="ECO:0000313" key="3">
    <source>
        <dbReference type="Proteomes" id="UP001500610"/>
    </source>
</evidence>
<proteinExistence type="predicted"/>
<protein>
    <recommendedName>
        <fullName evidence="4">Transposase</fullName>
    </recommendedName>
</protein>
<evidence type="ECO:0000313" key="2">
    <source>
        <dbReference type="EMBL" id="GAA4997235.1"/>
    </source>
</evidence>
<reference evidence="3" key="1">
    <citation type="journal article" date="2019" name="Int. J. Syst. Evol. Microbiol.">
        <title>The Global Catalogue of Microorganisms (GCM) 10K type strain sequencing project: providing services to taxonomists for standard genome sequencing and annotation.</title>
        <authorList>
            <consortium name="The Broad Institute Genomics Platform"/>
            <consortium name="The Broad Institute Genome Sequencing Center for Infectious Disease"/>
            <person name="Wu L."/>
            <person name="Ma J."/>
        </authorList>
    </citation>
    <scope>NUCLEOTIDE SEQUENCE [LARGE SCALE GENOMIC DNA]</scope>
    <source>
        <strain evidence="3">JCM 17657</strain>
    </source>
</reference>
<dbReference type="EMBL" id="BAABIV010000018">
    <property type="protein sequence ID" value="GAA4997235.1"/>
    <property type="molecule type" value="Genomic_DNA"/>
</dbReference>
<sequence length="52" mass="5369">MIGYSFVHSAIDDYSRLAHSEVLTNEPKETAAAFGGARTPSSPSTASPSNAA</sequence>